<keyword evidence="1" id="KW-1133">Transmembrane helix</keyword>
<evidence type="ECO:0000256" key="1">
    <source>
        <dbReference type="SAM" id="Phobius"/>
    </source>
</evidence>
<organism evidence="2 3">
    <name type="scientific">Talaromyces proteolyticus</name>
    <dbReference type="NCBI Taxonomy" id="1131652"/>
    <lineage>
        <taxon>Eukaryota</taxon>
        <taxon>Fungi</taxon>
        <taxon>Dikarya</taxon>
        <taxon>Ascomycota</taxon>
        <taxon>Pezizomycotina</taxon>
        <taxon>Eurotiomycetes</taxon>
        <taxon>Eurotiomycetidae</taxon>
        <taxon>Eurotiales</taxon>
        <taxon>Trichocomaceae</taxon>
        <taxon>Talaromyces</taxon>
        <taxon>Talaromyces sect. Bacilispori</taxon>
    </lineage>
</organism>
<evidence type="ECO:0000313" key="2">
    <source>
        <dbReference type="EMBL" id="KAH8689844.1"/>
    </source>
</evidence>
<dbReference type="Proteomes" id="UP001201262">
    <property type="component" value="Unassembled WGS sequence"/>
</dbReference>
<feature type="transmembrane region" description="Helical" evidence="1">
    <location>
        <begin position="27"/>
        <end position="53"/>
    </location>
</feature>
<dbReference type="RefSeq" id="XP_046066127.1">
    <property type="nucleotide sequence ID" value="XM_046222484.1"/>
</dbReference>
<keyword evidence="1" id="KW-0472">Membrane</keyword>
<proteinExistence type="predicted"/>
<keyword evidence="3" id="KW-1185">Reference proteome</keyword>
<evidence type="ECO:0000313" key="3">
    <source>
        <dbReference type="Proteomes" id="UP001201262"/>
    </source>
</evidence>
<name>A0AAD4PSX3_9EURO</name>
<comment type="caution">
    <text evidence="2">The sequence shown here is derived from an EMBL/GenBank/DDBJ whole genome shotgun (WGS) entry which is preliminary data.</text>
</comment>
<feature type="transmembrane region" description="Helical" evidence="1">
    <location>
        <begin position="65"/>
        <end position="86"/>
    </location>
</feature>
<dbReference type="AlphaFoldDB" id="A0AAD4PSX3"/>
<sequence>MMPYYYLRSSHCTTPSHPHDYLVCDRVVLSAFLSLWPSIFMHRSLGLSVFLALDHSTCRHLNLSILQSYAGIVIRAFALSASIFLYPSLFGRRSLCWALAPRPASPSNI</sequence>
<dbReference type="GeneID" id="70252771"/>
<protein>
    <submittedName>
        <fullName evidence="2">Uncharacterized protein</fullName>
    </submittedName>
</protein>
<gene>
    <name evidence="2" type="ORF">BGW36DRAFT_64091</name>
</gene>
<reference evidence="2" key="1">
    <citation type="submission" date="2021-12" db="EMBL/GenBank/DDBJ databases">
        <title>Convergent genome expansion in fungi linked to evolution of root-endophyte symbiosis.</title>
        <authorList>
            <consortium name="DOE Joint Genome Institute"/>
            <person name="Ke Y.-H."/>
            <person name="Bonito G."/>
            <person name="Liao H.-L."/>
            <person name="Looney B."/>
            <person name="Rojas-Flechas A."/>
            <person name="Nash J."/>
            <person name="Hameed K."/>
            <person name="Schadt C."/>
            <person name="Martin F."/>
            <person name="Crous P.W."/>
            <person name="Miettinen O."/>
            <person name="Magnuson J.K."/>
            <person name="Labbe J."/>
            <person name="Jacobson D."/>
            <person name="Doktycz M.J."/>
            <person name="Veneault-Fourrey C."/>
            <person name="Kuo A."/>
            <person name="Mondo S."/>
            <person name="Calhoun S."/>
            <person name="Riley R."/>
            <person name="Ohm R."/>
            <person name="LaButti K."/>
            <person name="Andreopoulos B."/>
            <person name="Pangilinan J."/>
            <person name="Nolan M."/>
            <person name="Tritt A."/>
            <person name="Clum A."/>
            <person name="Lipzen A."/>
            <person name="Daum C."/>
            <person name="Barry K."/>
            <person name="Grigoriev I.V."/>
            <person name="Vilgalys R."/>
        </authorList>
    </citation>
    <scope>NUCLEOTIDE SEQUENCE</scope>
    <source>
        <strain evidence="2">PMI_201</strain>
    </source>
</reference>
<keyword evidence="1" id="KW-0812">Transmembrane</keyword>
<accession>A0AAD4PSX3</accession>
<dbReference type="EMBL" id="JAJTJA010000014">
    <property type="protein sequence ID" value="KAH8689844.1"/>
    <property type="molecule type" value="Genomic_DNA"/>
</dbReference>